<dbReference type="InterPro" id="IPR035293">
    <property type="entry name" value="Vac17"/>
</dbReference>
<evidence type="ECO:0000313" key="2">
    <source>
        <dbReference type="EMBL" id="CCK69133.1"/>
    </source>
</evidence>
<accession>J7RHW0</accession>
<dbReference type="GO" id="GO:0000011">
    <property type="term" value="P:vacuole inheritance"/>
    <property type="evidence" value="ECO:0007669"/>
    <property type="project" value="EnsemblFungi"/>
</dbReference>
<dbReference type="eggNOG" id="ENOG502RZF2">
    <property type="taxonomic scope" value="Eukaryota"/>
</dbReference>
<reference evidence="2 3" key="1">
    <citation type="journal article" date="2011" name="Proc. Natl. Acad. Sci. U.S.A.">
        <title>Evolutionary erosion of yeast sex chromosomes by mating-type switching accidents.</title>
        <authorList>
            <person name="Gordon J.L."/>
            <person name="Armisen D."/>
            <person name="Proux-Wera E."/>
            <person name="Oheigeartaigh S.S."/>
            <person name="Byrne K.P."/>
            <person name="Wolfe K.H."/>
        </authorList>
    </citation>
    <scope>NUCLEOTIDE SEQUENCE [LARGE SCALE GENOMIC DNA]</scope>
    <source>
        <strain evidence="3">ATCC MYA-139 / BCRC 22969 / CBS 8797 / CCRC 22969 / KCTC 17520 / NBRC 10181 / NCYC 3082</strain>
    </source>
</reference>
<dbReference type="EMBL" id="HE978316">
    <property type="protein sequence ID" value="CCK69133.1"/>
    <property type="molecule type" value="Genomic_DNA"/>
</dbReference>
<evidence type="ECO:0000313" key="3">
    <source>
        <dbReference type="Proteomes" id="UP000006310"/>
    </source>
</evidence>
<organism evidence="2 3">
    <name type="scientific">Huiozyma naganishii (strain ATCC MYA-139 / BCRC 22969 / CBS 8797 / KCTC 17520 / NBRC 10181 / NCYC 3082 / Yp74L-3)</name>
    <name type="common">Yeast</name>
    <name type="synonym">Kazachstania naganishii</name>
    <dbReference type="NCBI Taxonomy" id="1071383"/>
    <lineage>
        <taxon>Eukaryota</taxon>
        <taxon>Fungi</taxon>
        <taxon>Dikarya</taxon>
        <taxon>Ascomycota</taxon>
        <taxon>Saccharomycotina</taxon>
        <taxon>Saccharomycetes</taxon>
        <taxon>Saccharomycetales</taxon>
        <taxon>Saccharomycetaceae</taxon>
        <taxon>Huiozyma</taxon>
    </lineage>
</organism>
<dbReference type="HOGENOM" id="CLU_571186_0_0_1"/>
<evidence type="ECO:0000256" key="1">
    <source>
        <dbReference type="SAM" id="MobiDB-lite"/>
    </source>
</evidence>
<dbReference type="STRING" id="1071383.J7RHW0"/>
<dbReference type="GeneID" id="34524813"/>
<feature type="region of interest" description="Disordered" evidence="1">
    <location>
        <begin position="110"/>
        <end position="163"/>
    </location>
</feature>
<feature type="compositionally biased region" description="Polar residues" evidence="1">
    <location>
        <begin position="110"/>
        <end position="128"/>
    </location>
</feature>
<dbReference type="GO" id="GO:0043495">
    <property type="term" value="F:protein-membrane adaptor activity"/>
    <property type="evidence" value="ECO:0007669"/>
    <property type="project" value="EnsemblFungi"/>
</dbReference>
<dbReference type="Proteomes" id="UP000006310">
    <property type="component" value="Chromosome 3"/>
</dbReference>
<gene>
    <name evidence="2" type="primary">KNAG0C00190</name>
    <name evidence="2" type="ordered locus">KNAG_0C00190</name>
</gene>
<dbReference type="Pfam" id="PF17321">
    <property type="entry name" value="Vac17"/>
    <property type="match status" value="1"/>
</dbReference>
<name>J7RHW0_HUIN7</name>
<dbReference type="AlphaFoldDB" id="J7RHW0"/>
<feature type="compositionally biased region" description="Polar residues" evidence="1">
    <location>
        <begin position="397"/>
        <end position="407"/>
    </location>
</feature>
<protein>
    <submittedName>
        <fullName evidence="2">Uncharacterized protein</fullName>
    </submittedName>
</protein>
<dbReference type="RefSeq" id="XP_022463379.1">
    <property type="nucleotide sequence ID" value="XM_022606711.1"/>
</dbReference>
<keyword evidence="3" id="KW-1185">Reference proteome</keyword>
<dbReference type="KEGG" id="kng:KNAG_0C00190"/>
<dbReference type="OrthoDB" id="4070503at2759"/>
<reference evidence="3" key="2">
    <citation type="submission" date="2012-08" db="EMBL/GenBank/DDBJ databases">
        <title>Genome sequence of Kazachstania naganishii.</title>
        <authorList>
            <person name="Gordon J.L."/>
            <person name="Armisen D."/>
            <person name="Proux-Wera E."/>
            <person name="OhEigeartaigh S.S."/>
            <person name="Byrne K.P."/>
            <person name="Wolfe K.H."/>
        </authorList>
    </citation>
    <scope>NUCLEOTIDE SEQUENCE [LARGE SCALE GENOMIC DNA]</scope>
    <source>
        <strain evidence="3">ATCC MYA-139 / BCRC 22969 / CBS 8797 / CCRC 22969 / KCTC 17520 / NBRC 10181 / NCYC 3082</strain>
    </source>
</reference>
<feature type="region of interest" description="Disordered" evidence="1">
    <location>
        <begin position="397"/>
        <end position="418"/>
    </location>
</feature>
<dbReference type="GO" id="GO:0071563">
    <property type="term" value="C:Myo2p-Vac17p-Vac8p transport complex"/>
    <property type="evidence" value="ECO:0007669"/>
    <property type="project" value="EnsemblFungi"/>
</dbReference>
<sequence length="442" mass="49678">MDCLEDVTDRLLIRSQDAILQLELWVQQQEKLLLTDHASVDRKKFEAIAQQRNLHLSQLNSLCLRSRYIKEKLASERNICSIRKGRRSYIENLVYEFQDIAMSLNELSETNRKNGSPVSQATTNSSDSFEPKPLRILERQRTCNAKSPTKRNSNHIKIPRETEKSDFTENVADCLHSSLPSSPLRGSNGSQQTIRLTKSYHESLNGQKPTSHSPLMNPFNAKNRLSLYLFDNIDEKELTPCDDDNSDQETVMYNSPVVSKGAAFEPLRRYNSHESILSVAKKAPIHSSAQKLQFYPSATNGTTSAQSVFVSSKPVYTKPLSVQSRSKDLLSSIAHAEASKDTKTTSVFNGWNLFGKSSTAAITSEVGTCAISQKKHSAIKTNRRYITGDTLVISTSNRPRLSRSSVRQPHGYNRHTSPITPIVDHQVRQNELSEALETELLL</sequence>
<dbReference type="OMA" id="DLWIQRQ"/>
<proteinExistence type="predicted"/>
<feature type="compositionally biased region" description="Basic and acidic residues" evidence="1">
    <location>
        <begin position="129"/>
        <end position="141"/>
    </location>
</feature>
<dbReference type="GO" id="GO:0000329">
    <property type="term" value="C:fungal-type vacuole membrane"/>
    <property type="evidence" value="ECO:0007669"/>
    <property type="project" value="EnsemblFungi"/>
</dbReference>